<sequence>MSQLNPASDGASAARRPVNAMERPSGWPVGSFQNYQDAQAAVDGLSDREFPVENITIVGVDLMQVERVTGRLTWGRVLAGGALSGMWFGLFVGLLFALFTPDVWTSLLSALVIGLLFGLVFAAIGYAFTRGRRDFSSATTIVAGRYDILCEPSSAPRARDLIAEMGPRPGQTLIDDRPHSS</sequence>
<dbReference type="AlphaFoldDB" id="A0A1N7K5I6"/>
<dbReference type="Proteomes" id="UP000186292">
    <property type="component" value="Unassembled WGS sequence"/>
</dbReference>
<feature type="transmembrane region" description="Helical" evidence="1">
    <location>
        <begin position="105"/>
        <end position="128"/>
    </location>
</feature>
<keyword evidence="1" id="KW-0472">Membrane</keyword>
<organism evidence="3 4">
    <name type="scientific">Corynebacterium appendicis CIP 107643</name>
    <dbReference type="NCBI Taxonomy" id="1161099"/>
    <lineage>
        <taxon>Bacteria</taxon>
        <taxon>Bacillati</taxon>
        <taxon>Actinomycetota</taxon>
        <taxon>Actinomycetes</taxon>
        <taxon>Mycobacteriales</taxon>
        <taxon>Corynebacteriaceae</taxon>
        <taxon>Corynebacterium</taxon>
    </lineage>
</organism>
<dbReference type="RefSeq" id="WP_076599873.1">
    <property type="nucleotide sequence ID" value="NZ_CP046976.1"/>
</dbReference>
<reference evidence="4" key="1">
    <citation type="submission" date="2017-01" db="EMBL/GenBank/DDBJ databases">
        <authorList>
            <person name="Varghese N."/>
            <person name="Submissions S."/>
        </authorList>
    </citation>
    <scope>NUCLEOTIDE SEQUENCE [LARGE SCALE GENOMIC DNA]</scope>
    <source>
        <strain evidence="4">DSM 44531</strain>
    </source>
</reference>
<evidence type="ECO:0000259" key="2">
    <source>
        <dbReference type="Pfam" id="PF11181"/>
    </source>
</evidence>
<accession>A0A1N7K5I6</accession>
<keyword evidence="4" id="KW-1185">Reference proteome</keyword>
<keyword evidence="1" id="KW-0812">Transmembrane</keyword>
<dbReference type="Pfam" id="PF11181">
    <property type="entry name" value="YflT"/>
    <property type="match status" value="1"/>
</dbReference>
<keyword evidence="1" id="KW-1133">Transmembrane helix</keyword>
<evidence type="ECO:0000313" key="4">
    <source>
        <dbReference type="Proteomes" id="UP000186292"/>
    </source>
</evidence>
<evidence type="ECO:0000313" key="3">
    <source>
        <dbReference type="EMBL" id="SIS56855.1"/>
    </source>
</evidence>
<dbReference type="OrthoDB" id="3381462at2"/>
<protein>
    <recommendedName>
        <fullName evidence="2">General stress protein 17M-like domain-containing protein</fullName>
    </recommendedName>
</protein>
<proteinExistence type="predicted"/>
<feature type="domain" description="General stress protein 17M-like" evidence="2">
    <location>
        <begin position="29"/>
        <end position="102"/>
    </location>
</feature>
<feature type="transmembrane region" description="Helical" evidence="1">
    <location>
        <begin position="77"/>
        <end position="99"/>
    </location>
</feature>
<name>A0A1N7K5I6_9CORY</name>
<gene>
    <name evidence="3" type="ORF">SAMN05444817_11445</name>
</gene>
<dbReference type="STRING" id="1161099.SAMN05444817_11445"/>
<dbReference type="InterPro" id="IPR025889">
    <property type="entry name" value="GSP17M-like_dom"/>
</dbReference>
<evidence type="ECO:0000256" key="1">
    <source>
        <dbReference type="SAM" id="Phobius"/>
    </source>
</evidence>
<dbReference type="EMBL" id="FTOF01000014">
    <property type="protein sequence ID" value="SIS56855.1"/>
    <property type="molecule type" value="Genomic_DNA"/>
</dbReference>